<dbReference type="GO" id="GO:0005737">
    <property type="term" value="C:cytoplasm"/>
    <property type="evidence" value="ECO:0007669"/>
    <property type="project" value="UniProtKB-SubCell"/>
</dbReference>
<keyword evidence="4 5" id="KW-0963">Cytoplasm</keyword>
<evidence type="ECO:0000256" key="2">
    <source>
        <dbReference type="ARBA" id="ARBA00009695"/>
    </source>
</evidence>
<feature type="domain" description="RecX second three-helical" evidence="6">
    <location>
        <begin position="115"/>
        <end position="156"/>
    </location>
</feature>
<proteinExistence type="inferred from homology"/>
<feature type="domain" description="RecX third three-helical" evidence="7">
    <location>
        <begin position="160"/>
        <end position="206"/>
    </location>
</feature>
<evidence type="ECO:0000313" key="9">
    <source>
        <dbReference type="EMBL" id="CUS05291.2"/>
    </source>
</evidence>
<dbReference type="AlphaFoldDB" id="A0A160T4P9"/>
<dbReference type="Gene3D" id="1.10.10.10">
    <property type="entry name" value="Winged helix-like DNA-binding domain superfamily/Winged helix DNA-binding domain"/>
    <property type="match status" value="3"/>
</dbReference>
<dbReference type="InterPro" id="IPR053924">
    <property type="entry name" value="RecX_HTH_2nd"/>
</dbReference>
<evidence type="ECO:0000313" key="10">
    <source>
        <dbReference type="Proteomes" id="UP000215027"/>
    </source>
</evidence>
<dbReference type="HAMAP" id="MF_01114">
    <property type="entry name" value="RecX"/>
    <property type="match status" value="1"/>
</dbReference>
<dbReference type="InterPro" id="IPR053926">
    <property type="entry name" value="RecX_HTH_1st"/>
</dbReference>
<gene>
    <name evidence="5 9" type="primary">recX</name>
    <name evidence="9" type="ORF">CFX0092_A3413</name>
</gene>
<reference evidence="9" key="1">
    <citation type="submission" date="2016-01" db="EMBL/GenBank/DDBJ databases">
        <authorList>
            <person name="Mcilroy J.S."/>
            <person name="Karst M S."/>
            <person name="Albertsen M."/>
        </authorList>
    </citation>
    <scope>NUCLEOTIDE SEQUENCE</scope>
    <source>
        <strain evidence="9">Cfx-K</strain>
    </source>
</reference>
<comment type="subcellular location">
    <subcellularLocation>
        <location evidence="1 5">Cytoplasm</location>
    </subcellularLocation>
</comment>
<accession>A0A160T4P9</accession>
<dbReference type="Pfam" id="PF21982">
    <property type="entry name" value="RecX_HTH1"/>
    <property type="match status" value="1"/>
</dbReference>
<dbReference type="PANTHER" id="PTHR33602">
    <property type="entry name" value="REGULATORY PROTEIN RECX FAMILY PROTEIN"/>
    <property type="match status" value="1"/>
</dbReference>
<feature type="domain" description="RecX first three-helical" evidence="8">
    <location>
        <begin position="69"/>
        <end position="108"/>
    </location>
</feature>
<dbReference type="InterPro" id="IPR053925">
    <property type="entry name" value="RecX_HTH_3rd"/>
</dbReference>
<dbReference type="InterPro" id="IPR003783">
    <property type="entry name" value="Regulatory_RecX"/>
</dbReference>
<evidence type="ECO:0000256" key="5">
    <source>
        <dbReference type="HAMAP-Rule" id="MF_01114"/>
    </source>
</evidence>
<dbReference type="Pfam" id="PF21981">
    <property type="entry name" value="RecX_HTH3"/>
    <property type="match status" value="1"/>
</dbReference>
<keyword evidence="10" id="KW-1185">Reference proteome</keyword>
<dbReference type="PANTHER" id="PTHR33602:SF1">
    <property type="entry name" value="REGULATORY PROTEIN RECX FAMILY PROTEIN"/>
    <property type="match status" value="1"/>
</dbReference>
<evidence type="ECO:0000256" key="3">
    <source>
        <dbReference type="ARBA" id="ARBA00018111"/>
    </source>
</evidence>
<protein>
    <recommendedName>
        <fullName evidence="3 5">Regulatory protein RecX</fullName>
    </recommendedName>
</protein>
<organism evidence="9 10">
    <name type="scientific">Candidatus Promineifilum breve</name>
    <dbReference type="NCBI Taxonomy" id="1806508"/>
    <lineage>
        <taxon>Bacteria</taxon>
        <taxon>Bacillati</taxon>
        <taxon>Chloroflexota</taxon>
        <taxon>Ardenticatenia</taxon>
        <taxon>Candidatus Promineifilales</taxon>
        <taxon>Candidatus Promineifilaceae</taxon>
        <taxon>Candidatus Promineifilum</taxon>
    </lineage>
</organism>
<evidence type="ECO:0000259" key="8">
    <source>
        <dbReference type="Pfam" id="PF21982"/>
    </source>
</evidence>
<name>A0A160T4P9_9CHLR</name>
<dbReference type="KEGG" id="pbf:CFX0092_A3413"/>
<comment type="similarity">
    <text evidence="2 5">Belongs to the RecX family.</text>
</comment>
<dbReference type="InterPro" id="IPR036388">
    <property type="entry name" value="WH-like_DNA-bd_sf"/>
</dbReference>
<comment type="function">
    <text evidence="5">Modulates RecA activity.</text>
</comment>
<dbReference type="GO" id="GO:0006282">
    <property type="term" value="P:regulation of DNA repair"/>
    <property type="evidence" value="ECO:0007669"/>
    <property type="project" value="UniProtKB-UniRule"/>
</dbReference>
<evidence type="ECO:0000259" key="7">
    <source>
        <dbReference type="Pfam" id="PF21981"/>
    </source>
</evidence>
<dbReference type="Proteomes" id="UP000215027">
    <property type="component" value="Chromosome I"/>
</dbReference>
<evidence type="ECO:0000259" key="6">
    <source>
        <dbReference type="Pfam" id="PF02631"/>
    </source>
</evidence>
<dbReference type="Pfam" id="PF02631">
    <property type="entry name" value="RecX_HTH2"/>
    <property type="match status" value="1"/>
</dbReference>
<dbReference type="EMBL" id="LN890655">
    <property type="protein sequence ID" value="CUS05291.2"/>
    <property type="molecule type" value="Genomic_DNA"/>
</dbReference>
<sequence length="219" mass="25143">MPRLFAFYTMGTITALTAQVKNPERVSVFIDGDFALGLALSVADGLRIGQEITQAELEQLGRREEKHRARERALGLLARRPYSSAEIARNLRRHKVEEEIIKNVIDDLTEAKLIDDDAFAAYWVEQRETFRPRSRLALRQELSQRGISREIAGEALSTVDEADAARRVARKQAGRWRGLPETEWRAKLTRYLMRQGYAYDIVSEVVTEVWLAIQLDEEQ</sequence>
<evidence type="ECO:0000256" key="1">
    <source>
        <dbReference type="ARBA" id="ARBA00004496"/>
    </source>
</evidence>
<evidence type="ECO:0000256" key="4">
    <source>
        <dbReference type="ARBA" id="ARBA00022490"/>
    </source>
</evidence>